<gene>
    <name evidence="1" type="ORF">R1flu_022061</name>
</gene>
<dbReference type="EMBL" id="JBHFFA010000001">
    <property type="protein sequence ID" value="KAL2653933.1"/>
    <property type="molecule type" value="Genomic_DNA"/>
</dbReference>
<reference evidence="1 2" key="1">
    <citation type="submission" date="2024-09" db="EMBL/GenBank/DDBJ databases">
        <title>Chromosome-scale assembly of Riccia fluitans.</title>
        <authorList>
            <person name="Paukszto L."/>
            <person name="Sawicki J."/>
            <person name="Karawczyk K."/>
            <person name="Piernik-Szablinska J."/>
            <person name="Szczecinska M."/>
            <person name="Mazdziarz M."/>
        </authorList>
    </citation>
    <scope>NUCLEOTIDE SEQUENCE [LARGE SCALE GENOMIC DNA]</scope>
    <source>
        <strain evidence="1">Rf_01</strain>
        <tissue evidence="1">Aerial parts of the thallus</tissue>
    </source>
</reference>
<dbReference type="AlphaFoldDB" id="A0ABD1ZR71"/>
<sequence length="254" mass="26838">MLGTAPRGGIFRTRYSSPTCAICLVCVQRSRLIPSYGGVATAQLVDSDPSGPDKSFATFPTLPCMLVAKAAFCLLPMPDVTTVLPAADTIQAAASSSQGLSCGGLGPILLRVEGQGETLVHAALEEESKFGESGVLGWFYTQGLRVPRCLANHSPSADFRRGGVVLFWVITVGSGEGASCSFMICFGGVDSKANSTLSVRIVLTSLHHYRCSLHVVEFSLFLNSSPAVRRVRARALSFGWVSCFLDQLAVSALG</sequence>
<evidence type="ECO:0000313" key="2">
    <source>
        <dbReference type="Proteomes" id="UP001605036"/>
    </source>
</evidence>
<organism evidence="1 2">
    <name type="scientific">Riccia fluitans</name>
    <dbReference type="NCBI Taxonomy" id="41844"/>
    <lineage>
        <taxon>Eukaryota</taxon>
        <taxon>Viridiplantae</taxon>
        <taxon>Streptophyta</taxon>
        <taxon>Embryophyta</taxon>
        <taxon>Marchantiophyta</taxon>
        <taxon>Marchantiopsida</taxon>
        <taxon>Marchantiidae</taxon>
        <taxon>Marchantiales</taxon>
        <taxon>Ricciaceae</taxon>
        <taxon>Riccia</taxon>
    </lineage>
</organism>
<keyword evidence="2" id="KW-1185">Reference proteome</keyword>
<name>A0ABD1ZR71_9MARC</name>
<comment type="caution">
    <text evidence="1">The sequence shown here is derived from an EMBL/GenBank/DDBJ whole genome shotgun (WGS) entry which is preliminary data.</text>
</comment>
<protein>
    <submittedName>
        <fullName evidence="1">Uncharacterized protein</fullName>
    </submittedName>
</protein>
<dbReference type="Proteomes" id="UP001605036">
    <property type="component" value="Unassembled WGS sequence"/>
</dbReference>
<accession>A0ABD1ZR71</accession>
<proteinExistence type="predicted"/>
<evidence type="ECO:0000313" key="1">
    <source>
        <dbReference type="EMBL" id="KAL2653933.1"/>
    </source>
</evidence>